<organism evidence="3 4">
    <name type="scientific">Plenodomus tracheiphilus IPT5</name>
    <dbReference type="NCBI Taxonomy" id="1408161"/>
    <lineage>
        <taxon>Eukaryota</taxon>
        <taxon>Fungi</taxon>
        <taxon>Dikarya</taxon>
        <taxon>Ascomycota</taxon>
        <taxon>Pezizomycotina</taxon>
        <taxon>Dothideomycetes</taxon>
        <taxon>Pleosporomycetidae</taxon>
        <taxon>Pleosporales</taxon>
        <taxon>Pleosporineae</taxon>
        <taxon>Leptosphaeriaceae</taxon>
        <taxon>Plenodomus</taxon>
    </lineage>
</organism>
<feature type="region of interest" description="Disordered" evidence="1">
    <location>
        <begin position="119"/>
        <end position="154"/>
    </location>
</feature>
<evidence type="ECO:0000256" key="1">
    <source>
        <dbReference type="SAM" id="MobiDB-lite"/>
    </source>
</evidence>
<proteinExistence type="predicted"/>
<reference evidence="3" key="1">
    <citation type="submission" date="2020-01" db="EMBL/GenBank/DDBJ databases">
        <authorList>
            <consortium name="DOE Joint Genome Institute"/>
            <person name="Haridas S."/>
            <person name="Albert R."/>
            <person name="Binder M."/>
            <person name="Bloem J."/>
            <person name="Labutti K."/>
            <person name="Salamov A."/>
            <person name="Andreopoulos B."/>
            <person name="Baker S.E."/>
            <person name="Barry K."/>
            <person name="Bills G."/>
            <person name="Bluhm B.H."/>
            <person name="Cannon C."/>
            <person name="Castanera R."/>
            <person name="Culley D.E."/>
            <person name="Daum C."/>
            <person name="Ezra D."/>
            <person name="Gonzalez J.B."/>
            <person name="Henrissat B."/>
            <person name="Kuo A."/>
            <person name="Liang C."/>
            <person name="Lipzen A."/>
            <person name="Lutzoni F."/>
            <person name="Magnuson J."/>
            <person name="Mondo S."/>
            <person name="Nolan M."/>
            <person name="Ohm R."/>
            <person name="Pangilinan J."/>
            <person name="Park H.-J."/>
            <person name="Ramirez L."/>
            <person name="Alfaro M."/>
            <person name="Sun H."/>
            <person name="Tritt A."/>
            <person name="Yoshinaga Y."/>
            <person name="Zwiers L.-H."/>
            <person name="Turgeon B.G."/>
            <person name="Goodwin S.B."/>
            <person name="Spatafora J.W."/>
            <person name="Crous P.W."/>
            <person name="Grigoriev I.V."/>
        </authorList>
    </citation>
    <scope>NUCLEOTIDE SEQUENCE</scope>
    <source>
        <strain evidence="3">IPT5</strain>
    </source>
</reference>
<dbReference type="EMBL" id="MU006289">
    <property type="protein sequence ID" value="KAF2856378.1"/>
    <property type="molecule type" value="Genomic_DNA"/>
</dbReference>
<accession>A0A6A7BQ23</accession>
<protein>
    <submittedName>
        <fullName evidence="3">Uncharacterized protein</fullName>
    </submittedName>
</protein>
<sequence length="179" mass="17168">MRSSIFVSAAVLAVASAQSSSVDPFPQTNYLTQTNSLGVVTGGPAAATNIPSQPPADTAIPTQPAVVTSQPLPDNIPAVGTGVHTLTLAGTGSAFNQTRTVTVSANNSTTLVLAPATTASGADATGSGASRSGATRSGSQTGSQTGSGASSSATGAAAHNFNAAAGGILGFGAFMAAFL</sequence>
<feature type="chain" id="PRO_5025554616" evidence="2">
    <location>
        <begin position="18"/>
        <end position="179"/>
    </location>
</feature>
<keyword evidence="2" id="KW-0732">Signal</keyword>
<dbReference type="Proteomes" id="UP000799423">
    <property type="component" value="Unassembled WGS sequence"/>
</dbReference>
<gene>
    <name evidence="3" type="ORF">T440DRAFT_463723</name>
</gene>
<dbReference type="OrthoDB" id="5429002at2759"/>
<keyword evidence="4" id="KW-1185">Reference proteome</keyword>
<dbReference type="AlphaFoldDB" id="A0A6A7BQ23"/>
<evidence type="ECO:0000313" key="3">
    <source>
        <dbReference type="EMBL" id="KAF2856378.1"/>
    </source>
</evidence>
<evidence type="ECO:0000256" key="2">
    <source>
        <dbReference type="SAM" id="SignalP"/>
    </source>
</evidence>
<feature type="signal peptide" evidence="2">
    <location>
        <begin position="1"/>
        <end position="17"/>
    </location>
</feature>
<evidence type="ECO:0000313" key="4">
    <source>
        <dbReference type="Proteomes" id="UP000799423"/>
    </source>
</evidence>
<name>A0A6A7BQ23_9PLEO</name>